<evidence type="ECO:0000256" key="1">
    <source>
        <dbReference type="SAM" id="Phobius"/>
    </source>
</evidence>
<keyword evidence="1" id="KW-1133">Transmembrane helix</keyword>
<gene>
    <name evidence="2" type="ORF">FHR87_003482</name>
</gene>
<dbReference type="EMBL" id="JACHXI010000023">
    <property type="protein sequence ID" value="MBB3105048.1"/>
    <property type="molecule type" value="Genomic_DNA"/>
</dbReference>
<proteinExistence type="predicted"/>
<feature type="transmembrane region" description="Helical" evidence="1">
    <location>
        <begin position="595"/>
        <end position="614"/>
    </location>
</feature>
<evidence type="ECO:0000313" key="3">
    <source>
        <dbReference type="Proteomes" id="UP000549250"/>
    </source>
</evidence>
<dbReference type="Gene3D" id="3.30.70.1430">
    <property type="entry name" value="Multidrug efflux transporter AcrB pore domain"/>
    <property type="match status" value="2"/>
</dbReference>
<feature type="transmembrane region" description="Helical" evidence="1">
    <location>
        <begin position="1043"/>
        <end position="1063"/>
    </location>
</feature>
<dbReference type="Gene3D" id="3.30.2090.10">
    <property type="entry name" value="Multidrug efflux transporter AcrB TolC docking domain, DN and DC subdomains"/>
    <property type="match status" value="2"/>
</dbReference>
<evidence type="ECO:0000313" key="2">
    <source>
        <dbReference type="EMBL" id="MBB3105048.1"/>
    </source>
</evidence>
<dbReference type="Pfam" id="PF00873">
    <property type="entry name" value="ACR_tran"/>
    <property type="match status" value="2"/>
</dbReference>
<dbReference type="PANTHER" id="PTHR32063:SF8">
    <property type="entry name" value="CATION EFFLUX PROTEIN"/>
    <property type="match status" value="1"/>
</dbReference>
<dbReference type="GO" id="GO:0005886">
    <property type="term" value="C:plasma membrane"/>
    <property type="evidence" value="ECO:0007669"/>
    <property type="project" value="TreeGrafter"/>
</dbReference>
<feature type="transmembrane region" description="Helical" evidence="1">
    <location>
        <begin position="361"/>
        <end position="381"/>
    </location>
</feature>
<keyword evidence="1" id="KW-0812">Transmembrane</keyword>
<dbReference type="PRINTS" id="PR00702">
    <property type="entry name" value="ACRIFLAVINRP"/>
</dbReference>
<dbReference type="Gene3D" id="3.30.70.1440">
    <property type="entry name" value="Multidrug efflux transporter AcrB pore domain"/>
    <property type="match status" value="1"/>
</dbReference>
<sequence length="1108" mass="119849">MNAIVITALRRPYTFVVLSLLILMFGIRSVFHTPTDVFPNIKIPVISVVWTYSGLMPEDVGGRIVRYYEQAVTSTVEGIEHIESISYYGSSITNIYFHPGTDLGPAEADVASISQTVIPQLPPGISPPMIMRLEASSVPVLTMQVTSDSRTPADLYNLAFARIRPFVVTVPGAIIPHPYGGKPPFLLVNLNQQQLLAHHLSGVDVEKALEKQSIVLPAGDQKIGRQDWMVQTNAIPLAIDHFEDLPIKKAGNAYIHLRDIADVSLSGPPQTNSVLVKGKQAVLVVIMKSGEASTLDVVQGVKDLMPKLQKILPPDVHVSLMNDASTFVKDSIKDVVHEMVTAAALTGIVVLLFLGSWRATVIIATSIPLAILCSIIGLGWAGQTINVMTLGGLALAVGILVDDATVMIENVDTHLEMGKDIETAIIDAANQIVIPTLVATLCICIVWFPLFTLEGVSGWLFMPMAEAIIFAMLASFILSRTLVPTMAKYLLAGHAHHAATEHPHAPAHPHEAAVLDAAEEAEFNEEHHRQLQLEAKRTEYANKMLPAGAGHGTAEHTEPSKPGFLSRFQKGFERGFSNFREGYRDLLEKAVAHRAGFVFTFLILALASTSLFYFSGRDFFPEIKSGTLQMHMRAPLGTRIEVTGRIATLVNREIERLLPGQVEGIVNNCGLPVGPHNLAFIPTPTIGTQDCDLTISLKNETSPVWDYRAILREGLAKKFPGTVFTFQPADLTAKILNFGSPAPIDVQVSGLNAQENYEFALKLEDKLKKITGAADVNIQQTMRTPTIMVNGNRTLGLSSGTTEEDLANNELITLSGSQQVHQSYWLNPENGLSYPINIYTPQEQLTSVNDLMTTPLGNGDGNPDGKPTQFLGSMSTLMPKGTPGQVSHYNLIPLFDIYVSNEGRDLGGVTADVEKVIASMEEELPRGAAVDIRGQAETMESSYSQLVAGLAISVALIYLLIVVNFQSWLDPFIIITALPGALAGIAWGLFLTGTNLSIPALTGAIMCMGTATANSILVVSFARERLEVHGDAIRAAIEAGYGRIRPVVMTAAAMIIGMVPMSMSNSQNAPLGRAVIGGLTVATISTLLFVPCVYAIVYYRNNRKKESA</sequence>
<protein>
    <submittedName>
        <fullName evidence="2">Multidrug efflux pump subunit AcrB</fullName>
    </submittedName>
</protein>
<dbReference type="Gene3D" id="1.20.1640.10">
    <property type="entry name" value="Multidrug efflux transporter AcrB transmembrane domain"/>
    <property type="match status" value="2"/>
</dbReference>
<dbReference type="SUPFAM" id="SSF82714">
    <property type="entry name" value="Multidrug efflux transporter AcrB TolC docking domain, DN and DC subdomains"/>
    <property type="match status" value="1"/>
</dbReference>
<dbReference type="Gene3D" id="3.30.70.1320">
    <property type="entry name" value="Multidrug efflux transporter AcrB pore domain like"/>
    <property type="match status" value="1"/>
</dbReference>
<feature type="transmembrane region" description="Helical" evidence="1">
    <location>
        <begin position="428"/>
        <end position="450"/>
    </location>
</feature>
<name>A0A839T7J0_AZOMA</name>
<organism evidence="2 3">
    <name type="scientific">Azomonas macrocytogenes</name>
    <name type="common">Azotobacter macrocytogenes</name>
    <dbReference type="NCBI Taxonomy" id="69962"/>
    <lineage>
        <taxon>Bacteria</taxon>
        <taxon>Pseudomonadati</taxon>
        <taxon>Pseudomonadota</taxon>
        <taxon>Gammaproteobacteria</taxon>
        <taxon>Pseudomonadales</taxon>
        <taxon>Pseudomonadaceae</taxon>
        <taxon>Azomonas</taxon>
    </lineage>
</organism>
<feature type="transmembrane region" description="Helical" evidence="1">
    <location>
        <begin position="335"/>
        <end position="354"/>
    </location>
</feature>
<dbReference type="AlphaFoldDB" id="A0A839T7J0"/>
<dbReference type="RefSeq" id="WP_183167898.1">
    <property type="nucleotide sequence ID" value="NZ_JACHXI010000023.1"/>
</dbReference>
<keyword evidence="1" id="KW-0472">Membrane</keyword>
<dbReference type="InterPro" id="IPR001036">
    <property type="entry name" value="Acrflvin-R"/>
</dbReference>
<dbReference type="Proteomes" id="UP000549250">
    <property type="component" value="Unassembled WGS sequence"/>
</dbReference>
<dbReference type="InterPro" id="IPR027463">
    <property type="entry name" value="AcrB_DN_DC_subdom"/>
</dbReference>
<feature type="transmembrane region" description="Helical" evidence="1">
    <location>
        <begin position="972"/>
        <end position="990"/>
    </location>
</feature>
<dbReference type="SUPFAM" id="SSF82693">
    <property type="entry name" value="Multidrug efflux transporter AcrB pore domain, PN1, PN2, PC1 and PC2 subdomains"/>
    <property type="match status" value="2"/>
</dbReference>
<feature type="transmembrane region" description="Helical" evidence="1">
    <location>
        <begin position="996"/>
        <end position="1022"/>
    </location>
</feature>
<feature type="transmembrane region" description="Helical" evidence="1">
    <location>
        <begin position="12"/>
        <end position="31"/>
    </location>
</feature>
<reference evidence="2 3" key="1">
    <citation type="submission" date="2020-08" db="EMBL/GenBank/DDBJ databases">
        <title>Genomic Encyclopedia of Type Strains, Phase III (KMG-III): the genomes of soil and plant-associated and newly described type strains.</title>
        <authorList>
            <person name="Whitman W."/>
        </authorList>
    </citation>
    <scope>NUCLEOTIDE SEQUENCE [LARGE SCALE GENOMIC DNA]</scope>
    <source>
        <strain evidence="2 3">CECT 4462</strain>
    </source>
</reference>
<dbReference type="PANTHER" id="PTHR32063">
    <property type="match status" value="1"/>
</dbReference>
<accession>A0A839T7J0</accession>
<dbReference type="GO" id="GO:0042910">
    <property type="term" value="F:xenobiotic transmembrane transporter activity"/>
    <property type="evidence" value="ECO:0007669"/>
    <property type="project" value="TreeGrafter"/>
</dbReference>
<feature type="transmembrane region" description="Helical" evidence="1">
    <location>
        <begin position="387"/>
        <end position="408"/>
    </location>
</feature>
<keyword evidence="3" id="KW-1185">Reference proteome</keyword>
<dbReference type="SUPFAM" id="SSF82866">
    <property type="entry name" value="Multidrug efflux transporter AcrB transmembrane domain"/>
    <property type="match status" value="2"/>
</dbReference>
<feature type="transmembrane region" description="Helical" evidence="1">
    <location>
        <begin position="456"/>
        <end position="478"/>
    </location>
</feature>
<feature type="transmembrane region" description="Helical" evidence="1">
    <location>
        <begin position="1075"/>
        <end position="1099"/>
    </location>
</feature>
<comment type="caution">
    <text evidence="2">The sequence shown here is derived from an EMBL/GenBank/DDBJ whole genome shotgun (WGS) entry which is preliminary data.</text>
</comment>
<feature type="transmembrane region" description="Helical" evidence="1">
    <location>
        <begin position="946"/>
        <end position="965"/>
    </location>
</feature>